<dbReference type="AlphaFoldDB" id="A0AA52EFZ9"/>
<keyword evidence="4 5" id="KW-0472">Membrane</keyword>
<feature type="transmembrane region" description="Helical" evidence="5">
    <location>
        <begin position="149"/>
        <end position="170"/>
    </location>
</feature>
<proteinExistence type="inferred from homology"/>
<dbReference type="PANTHER" id="PTHR43483">
    <property type="entry name" value="MEMBRANE TRANSPORTER PROTEIN HI_0806-RELATED"/>
    <property type="match status" value="1"/>
</dbReference>
<feature type="transmembrane region" description="Helical" evidence="5">
    <location>
        <begin position="215"/>
        <end position="236"/>
    </location>
</feature>
<feature type="transmembrane region" description="Helical" evidence="5">
    <location>
        <begin position="248"/>
        <end position="266"/>
    </location>
</feature>
<dbReference type="GO" id="GO:0005886">
    <property type="term" value="C:plasma membrane"/>
    <property type="evidence" value="ECO:0007669"/>
    <property type="project" value="UniProtKB-SubCell"/>
</dbReference>
<feature type="transmembrane region" description="Helical" evidence="5">
    <location>
        <begin position="7"/>
        <end position="38"/>
    </location>
</feature>
<dbReference type="Proteomes" id="UP001268683">
    <property type="component" value="Chromosome"/>
</dbReference>
<accession>A0AA52EFZ9</accession>
<name>A0AA52EFZ9_9PROT</name>
<evidence type="ECO:0000256" key="1">
    <source>
        <dbReference type="ARBA" id="ARBA00004141"/>
    </source>
</evidence>
<evidence type="ECO:0000313" key="7">
    <source>
        <dbReference type="Proteomes" id="UP001268683"/>
    </source>
</evidence>
<dbReference type="KEGG" id="tmk:QGN29_11250"/>
<feature type="transmembrane region" description="Helical" evidence="5">
    <location>
        <begin position="50"/>
        <end position="68"/>
    </location>
</feature>
<keyword evidence="3 5" id="KW-1133">Transmembrane helix</keyword>
<comment type="subcellular location">
    <subcellularLocation>
        <location evidence="5">Cell membrane</location>
        <topology evidence="5">Multi-pass membrane protein</topology>
    </subcellularLocation>
    <subcellularLocation>
        <location evidence="1">Membrane</location>
        <topology evidence="1">Multi-pass membrane protein</topology>
    </subcellularLocation>
</comment>
<dbReference type="PANTHER" id="PTHR43483:SF3">
    <property type="entry name" value="MEMBRANE TRANSPORTER PROTEIN HI_0806-RELATED"/>
    <property type="match status" value="1"/>
</dbReference>
<reference evidence="6" key="1">
    <citation type="submission" date="2023-04" db="EMBL/GenBank/DDBJ databases">
        <title>Complete genome sequence of Temperatibacter marinus.</title>
        <authorList>
            <person name="Rong J.-C."/>
            <person name="Yi M.-L."/>
            <person name="Zhao Q."/>
        </authorList>
    </citation>
    <scope>NUCLEOTIDE SEQUENCE</scope>
    <source>
        <strain evidence="6">NBRC 110045</strain>
    </source>
</reference>
<dbReference type="Pfam" id="PF01925">
    <property type="entry name" value="TauE"/>
    <property type="match status" value="1"/>
</dbReference>
<gene>
    <name evidence="6" type="ORF">QGN29_11250</name>
</gene>
<keyword evidence="5" id="KW-1003">Cell membrane</keyword>
<evidence type="ECO:0000256" key="4">
    <source>
        <dbReference type="ARBA" id="ARBA00023136"/>
    </source>
</evidence>
<keyword evidence="2 5" id="KW-0812">Transmembrane</keyword>
<feature type="transmembrane region" description="Helical" evidence="5">
    <location>
        <begin position="182"/>
        <end position="203"/>
    </location>
</feature>
<dbReference type="EMBL" id="CP123872">
    <property type="protein sequence ID" value="WND02125.1"/>
    <property type="molecule type" value="Genomic_DNA"/>
</dbReference>
<evidence type="ECO:0000256" key="3">
    <source>
        <dbReference type="ARBA" id="ARBA00022989"/>
    </source>
</evidence>
<protein>
    <recommendedName>
        <fullName evidence="5">Probable membrane transporter protein</fullName>
    </recommendedName>
</protein>
<organism evidence="6 7">
    <name type="scientific">Temperatibacter marinus</name>
    <dbReference type="NCBI Taxonomy" id="1456591"/>
    <lineage>
        <taxon>Bacteria</taxon>
        <taxon>Pseudomonadati</taxon>
        <taxon>Pseudomonadota</taxon>
        <taxon>Alphaproteobacteria</taxon>
        <taxon>Kordiimonadales</taxon>
        <taxon>Temperatibacteraceae</taxon>
        <taxon>Temperatibacter</taxon>
    </lineage>
</organism>
<evidence type="ECO:0000256" key="5">
    <source>
        <dbReference type="RuleBase" id="RU363041"/>
    </source>
</evidence>
<dbReference type="RefSeq" id="WP_310797960.1">
    <property type="nucleotide sequence ID" value="NZ_CP123872.1"/>
</dbReference>
<evidence type="ECO:0000313" key="6">
    <source>
        <dbReference type="EMBL" id="WND02125.1"/>
    </source>
</evidence>
<comment type="similarity">
    <text evidence="5">Belongs to the 4-toluene sulfonate uptake permease (TSUP) (TC 2.A.102) family.</text>
</comment>
<dbReference type="InterPro" id="IPR002781">
    <property type="entry name" value="TM_pro_TauE-like"/>
</dbReference>
<keyword evidence="7" id="KW-1185">Reference proteome</keyword>
<sequence>MIPEIDLILMLAGAGVVSGFLAGLLGIGGGIVTIPVQFIIYNQLGFPQEWVMHIAIATSLGIIVATNISSVIAHHKKESVDWKVIKDWWWMLAIGAILGAHFATTLKTAMLVYIFAGLGFSLALKMLLPLDHIKLGDALPTRRPRLLPPFMIGFLSAVMGIGGGSFSVPYMTLYSVPIQKAVGTAALAGLVISVGGGLGYVVSGFSVPGLPQGTLGFLHMPSLIIIASAAVILAPLGAKVAHKLSKRALSIVFGLFIIVAVTRLILAV</sequence>
<evidence type="ECO:0000256" key="2">
    <source>
        <dbReference type="ARBA" id="ARBA00022692"/>
    </source>
</evidence>